<protein>
    <submittedName>
        <fullName evidence="1">Uncharacterized protein</fullName>
    </submittedName>
</protein>
<sequence length="88" mass="10086">MSKTEQVVHAMRPGAPQRVIKSLFILEWRNLADHEKKDKKKKITIGQHGDVCIRRGELVFVICILALYFFSYNSCIDSCSSDRVGLVF</sequence>
<gene>
    <name evidence="1" type="ORF">HanXRQr2_Chr09g0373951</name>
</gene>
<dbReference type="Proteomes" id="UP000215914">
    <property type="component" value="Unassembled WGS sequence"/>
</dbReference>
<reference evidence="1" key="1">
    <citation type="journal article" date="2017" name="Nature">
        <title>The sunflower genome provides insights into oil metabolism, flowering and Asterid evolution.</title>
        <authorList>
            <person name="Badouin H."/>
            <person name="Gouzy J."/>
            <person name="Grassa C.J."/>
            <person name="Murat F."/>
            <person name="Staton S.E."/>
            <person name="Cottret L."/>
            <person name="Lelandais-Briere C."/>
            <person name="Owens G.L."/>
            <person name="Carrere S."/>
            <person name="Mayjonade B."/>
            <person name="Legrand L."/>
            <person name="Gill N."/>
            <person name="Kane N.C."/>
            <person name="Bowers J.E."/>
            <person name="Hubner S."/>
            <person name="Bellec A."/>
            <person name="Berard A."/>
            <person name="Berges H."/>
            <person name="Blanchet N."/>
            <person name="Boniface M.C."/>
            <person name="Brunel D."/>
            <person name="Catrice O."/>
            <person name="Chaidir N."/>
            <person name="Claudel C."/>
            <person name="Donnadieu C."/>
            <person name="Faraut T."/>
            <person name="Fievet G."/>
            <person name="Helmstetter N."/>
            <person name="King M."/>
            <person name="Knapp S.J."/>
            <person name="Lai Z."/>
            <person name="Le Paslier M.C."/>
            <person name="Lippi Y."/>
            <person name="Lorenzon L."/>
            <person name="Mandel J.R."/>
            <person name="Marage G."/>
            <person name="Marchand G."/>
            <person name="Marquand E."/>
            <person name="Bret-Mestries E."/>
            <person name="Morien E."/>
            <person name="Nambeesan S."/>
            <person name="Nguyen T."/>
            <person name="Pegot-Espagnet P."/>
            <person name="Pouilly N."/>
            <person name="Raftis F."/>
            <person name="Sallet E."/>
            <person name="Schiex T."/>
            <person name="Thomas J."/>
            <person name="Vandecasteele C."/>
            <person name="Vares D."/>
            <person name="Vear F."/>
            <person name="Vautrin S."/>
            <person name="Crespi M."/>
            <person name="Mangin B."/>
            <person name="Burke J.M."/>
            <person name="Salse J."/>
            <person name="Munos S."/>
            <person name="Vincourt P."/>
            <person name="Rieseberg L.H."/>
            <person name="Langlade N.B."/>
        </authorList>
    </citation>
    <scope>NUCLEOTIDE SEQUENCE</scope>
    <source>
        <tissue evidence="1">Leaves</tissue>
    </source>
</reference>
<organism evidence="1 2">
    <name type="scientific">Helianthus annuus</name>
    <name type="common">Common sunflower</name>
    <dbReference type="NCBI Taxonomy" id="4232"/>
    <lineage>
        <taxon>Eukaryota</taxon>
        <taxon>Viridiplantae</taxon>
        <taxon>Streptophyta</taxon>
        <taxon>Embryophyta</taxon>
        <taxon>Tracheophyta</taxon>
        <taxon>Spermatophyta</taxon>
        <taxon>Magnoliopsida</taxon>
        <taxon>eudicotyledons</taxon>
        <taxon>Gunneridae</taxon>
        <taxon>Pentapetalae</taxon>
        <taxon>asterids</taxon>
        <taxon>campanulids</taxon>
        <taxon>Asterales</taxon>
        <taxon>Asteraceae</taxon>
        <taxon>Asteroideae</taxon>
        <taxon>Heliantheae alliance</taxon>
        <taxon>Heliantheae</taxon>
        <taxon>Helianthus</taxon>
    </lineage>
</organism>
<evidence type="ECO:0000313" key="2">
    <source>
        <dbReference type="Proteomes" id="UP000215914"/>
    </source>
</evidence>
<reference evidence="1" key="2">
    <citation type="submission" date="2020-06" db="EMBL/GenBank/DDBJ databases">
        <title>Helianthus annuus Genome sequencing and assembly Release 2.</title>
        <authorList>
            <person name="Gouzy J."/>
            <person name="Langlade N."/>
            <person name="Munos S."/>
        </authorList>
    </citation>
    <scope>NUCLEOTIDE SEQUENCE</scope>
    <source>
        <tissue evidence="1">Leaves</tissue>
    </source>
</reference>
<name>A0A9K3N7F1_HELAN</name>
<evidence type="ECO:0000313" key="1">
    <source>
        <dbReference type="EMBL" id="KAF5789664.1"/>
    </source>
</evidence>
<proteinExistence type="predicted"/>
<dbReference type="EMBL" id="MNCJ02000324">
    <property type="protein sequence ID" value="KAF5789664.1"/>
    <property type="molecule type" value="Genomic_DNA"/>
</dbReference>
<keyword evidence="2" id="KW-1185">Reference proteome</keyword>
<comment type="caution">
    <text evidence="1">The sequence shown here is derived from an EMBL/GenBank/DDBJ whole genome shotgun (WGS) entry which is preliminary data.</text>
</comment>
<accession>A0A9K3N7F1</accession>
<dbReference type="Gramene" id="mRNA:HanXRQr2_Chr09g0373951">
    <property type="protein sequence ID" value="CDS:HanXRQr2_Chr09g0373951.1"/>
    <property type="gene ID" value="HanXRQr2_Chr09g0373951"/>
</dbReference>
<dbReference type="AlphaFoldDB" id="A0A9K3N7F1"/>